<dbReference type="EMBL" id="JBEUKS010000005">
    <property type="protein sequence ID" value="MFC1439726.1"/>
    <property type="molecule type" value="Genomic_DNA"/>
</dbReference>
<organism evidence="1 2">
    <name type="scientific">Streptacidiphilus jeojiensis</name>
    <dbReference type="NCBI Taxonomy" id="3229225"/>
    <lineage>
        <taxon>Bacteria</taxon>
        <taxon>Bacillati</taxon>
        <taxon>Actinomycetota</taxon>
        <taxon>Actinomycetes</taxon>
        <taxon>Kitasatosporales</taxon>
        <taxon>Streptomycetaceae</taxon>
        <taxon>Streptacidiphilus</taxon>
    </lineage>
</organism>
<dbReference type="RefSeq" id="WP_380565291.1">
    <property type="nucleotide sequence ID" value="NZ_JBEUKS010000005.1"/>
</dbReference>
<keyword evidence="2" id="KW-1185">Reference proteome</keyword>
<name>A0ABV6XN86_9ACTN</name>
<evidence type="ECO:0000313" key="1">
    <source>
        <dbReference type="EMBL" id="MFC1439726.1"/>
    </source>
</evidence>
<dbReference type="Proteomes" id="UP001592581">
    <property type="component" value="Unassembled WGS sequence"/>
</dbReference>
<protein>
    <submittedName>
        <fullName evidence="1">Uncharacterized protein</fullName>
    </submittedName>
</protein>
<sequence length="60" mass="6529">MASSALFVNAAPHPTGFRRHPALVKLLGHPDIRIKSRAPRLILYLPIKPMLVNATQSTGS</sequence>
<accession>A0ABV6XN86</accession>
<proteinExistence type="predicted"/>
<reference evidence="1 2" key="1">
    <citation type="submission" date="2024-06" db="EMBL/GenBank/DDBJ databases">
        <authorList>
            <person name="Lee S.D."/>
        </authorList>
    </citation>
    <scope>NUCLEOTIDE SEQUENCE [LARGE SCALE GENOMIC DNA]</scope>
    <source>
        <strain evidence="1 2">N1-10</strain>
    </source>
</reference>
<evidence type="ECO:0000313" key="2">
    <source>
        <dbReference type="Proteomes" id="UP001592581"/>
    </source>
</evidence>
<comment type="caution">
    <text evidence="1">The sequence shown here is derived from an EMBL/GenBank/DDBJ whole genome shotgun (WGS) entry which is preliminary data.</text>
</comment>
<gene>
    <name evidence="1" type="ORF">ABUW04_15820</name>
</gene>